<dbReference type="Proteomes" id="UP000677803">
    <property type="component" value="Unassembled WGS sequence"/>
</dbReference>
<feature type="compositionally biased region" description="Acidic residues" evidence="2">
    <location>
        <begin position="234"/>
        <end position="248"/>
    </location>
</feature>
<dbReference type="PANTHER" id="PTHR15119:SF1">
    <property type="entry name" value="SECRETOGRANIN-2-RELATED"/>
    <property type="match status" value="1"/>
</dbReference>
<feature type="signal peptide" evidence="3">
    <location>
        <begin position="1"/>
        <end position="34"/>
    </location>
</feature>
<proteinExistence type="predicted"/>
<feature type="compositionally biased region" description="Acidic residues" evidence="2">
    <location>
        <begin position="198"/>
        <end position="214"/>
    </location>
</feature>
<dbReference type="InterPro" id="IPR038858">
    <property type="entry name" value="ScgII"/>
</dbReference>
<gene>
    <name evidence="4" type="ORF">MMEN_LOCUS18826</name>
</gene>
<dbReference type="OrthoDB" id="8894600at2759"/>
<feature type="coiled-coil region" evidence="1">
    <location>
        <begin position="292"/>
        <end position="319"/>
    </location>
</feature>
<dbReference type="PANTHER" id="PTHR15119">
    <property type="entry name" value="SECRETOGRANIN II"/>
    <property type="match status" value="1"/>
</dbReference>
<feature type="compositionally biased region" description="Basic and acidic residues" evidence="2">
    <location>
        <begin position="155"/>
        <end position="168"/>
    </location>
</feature>
<evidence type="ECO:0000256" key="1">
    <source>
        <dbReference type="SAM" id="Coils"/>
    </source>
</evidence>
<feature type="region of interest" description="Disordered" evidence="2">
    <location>
        <begin position="475"/>
        <end position="555"/>
    </location>
</feature>
<keyword evidence="5" id="KW-1185">Reference proteome</keyword>
<feature type="region of interest" description="Disordered" evidence="2">
    <location>
        <begin position="403"/>
        <end position="458"/>
    </location>
</feature>
<comment type="caution">
    <text evidence="4">The sequence shown here is derived from an EMBL/GenBank/DDBJ whole genome shotgun (WGS) entry which is preliminary data.</text>
</comment>
<reference evidence="4" key="1">
    <citation type="submission" date="2021-05" db="EMBL/GenBank/DDBJ databases">
        <authorList>
            <person name="Tigano A."/>
        </authorList>
    </citation>
    <scope>NUCLEOTIDE SEQUENCE</scope>
</reference>
<sequence length="555" mass="63074">MPSLPSASRPVKPFLPRLVDLPLILLFLASSSSADGVSLGRPGSPAEPSADMLKALEYVQSLHRRSDWGLRPPAPPAVHREDPGEAEEGGEDRSEELLRAVLSTLRQTERAPGPRGAEGGYPRGPDAANPPPRRTPKPEEGDEEEEEDEDEEEAGYDKRTNENVEEKYTPQSLATLQSVFDELDKLTGSKVAHKRQDEEDDAEDEEEDEEENEDLFNGGNAVFDEMGRDRGPLEDEEEEEEEEEDGNNEDYPGLDYIDNNDEEDDEEEDNPSFLVKRSSDANDLASLMDYYLLRVLEKTEEEQRKLKEEEEEQNRNNLDPRVVYRLLTVAQKYQIPPGDLMDLLKTGNGMSSDRQRKINEAPRAKSRFLQASLKKPYQIPEEQFYGRKIPEERRTEDILRMLGLGGEDASRPSTLRPRPAGRFLASSPTQRRLQKPLRDDYDDTADQDQDQDQDQNRDQDELAAYLAARMLARYPKPALFSNSNKQKQEEDRPRGAGSFKKAVEKYFDLMESNRSPNEKRQSEDDGRSEGFENEAVMKLLSYLNPETEESDAKTA</sequence>
<dbReference type="AlphaFoldDB" id="A0A8S4BPN1"/>
<evidence type="ECO:0000313" key="4">
    <source>
        <dbReference type="EMBL" id="CAG6007915.1"/>
    </source>
</evidence>
<protein>
    <submittedName>
        <fullName evidence="4">(Atlantic silverside) hypothetical protein</fullName>
    </submittedName>
</protein>
<keyword evidence="3" id="KW-0732">Signal</keyword>
<feature type="region of interest" description="Disordered" evidence="2">
    <location>
        <begin position="64"/>
        <end position="280"/>
    </location>
</feature>
<feature type="compositionally biased region" description="Acidic residues" evidence="2">
    <location>
        <begin position="140"/>
        <end position="154"/>
    </location>
</feature>
<dbReference type="EMBL" id="CAJRST010037777">
    <property type="protein sequence ID" value="CAG6007915.1"/>
    <property type="molecule type" value="Genomic_DNA"/>
</dbReference>
<evidence type="ECO:0000256" key="3">
    <source>
        <dbReference type="SAM" id="SignalP"/>
    </source>
</evidence>
<evidence type="ECO:0000256" key="2">
    <source>
        <dbReference type="SAM" id="MobiDB-lite"/>
    </source>
</evidence>
<feature type="compositionally biased region" description="Acidic residues" evidence="2">
    <location>
        <begin position="258"/>
        <end position="270"/>
    </location>
</feature>
<organism evidence="4 5">
    <name type="scientific">Menidia menidia</name>
    <name type="common">Atlantic silverside</name>
    <dbReference type="NCBI Taxonomy" id="238744"/>
    <lineage>
        <taxon>Eukaryota</taxon>
        <taxon>Metazoa</taxon>
        <taxon>Chordata</taxon>
        <taxon>Craniata</taxon>
        <taxon>Vertebrata</taxon>
        <taxon>Euteleostomi</taxon>
        <taxon>Actinopterygii</taxon>
        <taxon>Neopterygii</taxon>
        <taxon>Teleostei</taxon>
        <taxon>Neoteleostei</taxon>
        <taxon>Acanthomorphata</taxon>
        <taxon>Ovalentaria</taxon>
        <taxon>Atherinomorphae</taxon>
        <taxon>Atheriniformes</taxon>
        <taxon>Atherinopsidae</taxon>
        <taxon>Menidiinae</taxon>
        <taxon>Menidia</taxon>
    </lineage>
</organism>
<name>A0A8S4BPN1_9TELE</name>
<feature type="compositionally biased region" description="Basic and acidic residues" evidence="2">
    <location>
        <begin position="516"/>
        <end position="530"/>
    </location>
</feature>
<keyword evidence="1" id="KW-0175">Coiled coil</keyword>
<accession>A0A8S4BPN1</accession>
<evidence type="ECO:0000313" key="5">
    <source>
        <dbReference type="Proteomes" id="UP000677803"/>
    </source>
</evidence>
<feature type="compositionally biased region" description="Polar residues" evidence="2">
    <location>
        <begin position="169"/>
        <end position="178"/>
    </location>
</feature>
<feature type="compositionally biased region" description="Acidic residues" evidence="2">
    <location>
        <begin position="440"/>
        <end position="453"/>
    </location>
</feature>
<feature type="chain" id="PRO_5035933324" evidence="3">
    <location>
        <begin position="35"/>
        <end position="555"/>
    </location>
</feature>